<dbReference type="InterPro" id="IPR001245">
    <property type="entry name" value="Ser-Thr/Tyr_kinase_cat_dom"/>
</dbReference>
<feature type="domain" description="Protein kinase" evidence="8">
    <location>
        <begin position="128"/>
        <end position="411"/>
    </location>
</feature>
<keyword evidence="10" id="KW-1185">Reference proteome</keyword>
<dbReference type="Pfam" id="PF07714">
    <property type="entry name" value="PK_Tyr_Ser-Thr"/>
    <property type="match status" value="1"/>
</dbReference>
<keyword evidence="5 6" id="KW-0472">Membrane</keyword>
<dbReference type="PROSITE" id="PS50011">
    <property type="entry name" value="PROTEIN_KINASE_DOM"/>
    <property type="match status" value="1"/>
</dbReference>
<dbReference type="Proteomes" id="UP000886520">
    <property type="component" value="Chromosome 2"/>
</dbReference>
<gene>
    <name evidence="9" type="ORF">GOP47_0002304</name>
</gene>
<evidence type="ECO:0000256" key="6">
    <source>
        <dbReference type="SAM" id="Phobius"/>
    </source>
</evidence>
<dbReference type="GO" id="GO:0004672">
    <property type="term" value="F:protein kinase activity"/>
    <property type="evidence" value="ECO:0007669"/>
    <property type="project" value="InterPro"/>
</dbReference>
<feature type="signal peptide" evidence="7">
    <location>
        <begin position="1"/>
        <end position="36"/>
    </location>
</feature>
<evidence type="ECO:0000313" key="10">
    <source>
        <dbReference type="Proteomes" id="UP000886520"/>
    </source>
</evidence>
<keyword evidence="2 6" id="KW-0812">Transmembrane</keyword>
<comment type="caution">
    <text evidence="9">The sequence shown here is derived from an EMBL/GenBank/DDBJ whole genome shotgun (WGS) entry which is preliminary data.</text>
</comment>
<comment type="subcellular location">
    <subcellularLocation>
        <location evidence="1">Membrane</location>
        <topology evidence="1">Single-pass membrane protein</topology>
    </subcellularLocation>
</comment>
<evidence type="ECO:0000256" key="4">
    <source>
        <dbReference type="ARBA" id="ARBA00022989"/>
    </source>
</evidence>
<dbReference type="PANTHER" id="PTHR47974">
    <property type="entry name" value="OS07G0415500 PROTEIN"/>
    <property type="match status" value="1"/>
</dbReference>
<dbReference type="AlphaFoldDB" id="A0A9D4V9W4"/>
<evidence type="ECO:0000313" key="9">
    <source>
        <dbReference type="EMBL" id="KAI5082561.1"/>
    </source>
</evidence>
<dbReference type="InterPro" id="IPR000719">
    <property type="entry name" value="Prot_kinase_dom"/>
</dbReference>
<evidence type="ECO:0000256" key="2">
    <source>
        <dbReference type="ARBA" id="ARBA00022692"/>
    </source>
</evidence>
<keyword evidence="3 7" id="KW-0732">Signal</keyword>
<evidence type="ECO:0000256" key="5">
    <source>
        <dbReference type="ARBA" id="ARBA00023136"/>
    </source>
</evidence>
<dbReference type="GO" id="GO:0005524">
    <property type="term" value="F:ATP binding"/>
    <property type="evidence" value="ECO:0007669"/>
    <property type="project" value="InterPro"/>
</dbReference>
<dbReference type="GO" id="GO:0016020">
    <property type="term" value="C:membrane"/>
    <property type="evidence" value="ECO:0007669"/>
    <property type="project" value="UniProtKB-SubCell"/>
</dbReference>
<protein>
    <recommendedName>
        <fullName evidence="8">Protein kinase domain-containing protein</fullName>
    </recommendedName>
</protein>
<dbReference type="PANTHER" id="PTHR47974:SF9">
    <property type="entry name" value="RECEPTOR-LIKE SERINE_THREONINE-PROTEIN KINASE"/>
    <property type="match status" value="1"/>
</dbReference>
<evidence type="ECO:0000256" key="7">
    <source>
        <dbReference type="SAM" id="SignalP"/>
    </source>
</evidence>
<dbReference type="OrthoDB" id="1897468at2759"/>
<dbReference type="InterPro" id="IPR011009">
    <property type="entry name" value="Kinase-like_dom_sf"/>
</dbReference>
<dbReference type="SUPFAM" id="SSF56112">
    <property type="entry name" value="Protein kinase-like (PK-like)"/>
    <property type="match status" value="1"/>
</dbReference>
<evidence type="ECO:0000259" key="8">
    <source>
        <dbReference type="PROSITE" id="PS50011"/>
    </source>
</evidence>
<organism evidence="9 10">
    <name type="scientific">Adiantum capillus-veneris</name>
    <name type="common">Maidenhair fern</name>
    <dbReference type="NCBI Taxonomy" id="13818"/>
    <lineage>
        <taxon>Eukaryota</taxon>
        <taxon>Viridiplantae</taxon>
        <taxon>Streptophyta</taxon>
        <taxon>Embryophyta</taxon>
        <taxon>Tracheophyta</taxon>
        <taxon>Polypodiopsida</taxon>
        <taxon>Polypodiidae</taxon>
        <taxon>Polypodiales</taxon>
        <taxon>Pteridineae</taxon>
        <taxon>Pteridaceae</taxon>
        <taxon>Vittarioideae</taxon>
        <taxon>Adiantum</taxon>
    </lineage>
</organism>
<dbReference type="EMBL" id="JABFUD020000003">
    <property type="protein sequence ID" value="KAI5082561.1"/>
    <property type="molecule type" value="Genomic_DNA"/>
</dbReference>
<reference evidence="9" key="1">
    <citation type="submission" date="2021-01" db="EMBL/GenBank/DDBJ databases">
        <title>Adiantum capillus-veneris genome.</title>
        <authorList>
            <person name="Fang Y."/>
            <person name="Liao Q."/>
        </authorList>
    </citation>
    <scope>NUCLEOTIDE SEQUENCE</scope>
    <source>
        <strain evidence="9">H3</strain>
        <tissue evidence="9">Leaf</tissue>
    </source>
</reference>
<dbReference type="Gene3D" id="1.10.510.10">
    <property type="entry name" value="Transferase(Phosphotransferase) domain 1"/>
    <property type="match status" value="1"/>
</dbReference>
<proteinExistence type="predicted"/>
<keyword evidence="4 6" id="KW-1133">Transmembrane helix</keyword>
<name>A0A9D4V9W4_ADICA</name>
<accession>A0A9D4V9W4</accession>
<feature type="chain" id="PRO_5039601657" description="Protein kinase domain-containing protein" evidence="7">
    <location>
        <begin position="37"/>
        <end position="476"/>
    </location>
</feature>
<evidence type="ECO:0000256" key="3">
    <source>
        <dbReference type="ARBA" id="ARBA00022729"/>
    </source>
</evidence>
<sequence>MVTHMLLLLKQTAAQLSFLLPLLSFTLSLSIPPSLAQSPPTSSSPSSSSHSHPPHHSHLPVLSIAIGAISCLVVACILLLAALSFFYRRWHHASTKNQLPSFNIYTPSENNIPPIRRFTSKELHVSTSNFCYQLGRKPNSSTFKGWIEGTPVAVKRVDTKGGGPDGFLASVYQASCVHHTNLVKLLGFCLERAEMLLVYEYLEAGSLDMVLLKNAESLDWDTRYSIAMKIAQTLLFLHEECGECLVHGNVKLENIMLGDNWCPKLADFGLADLCVRDKIAALQHAKEWSNTNLSPSLAHRSVSSGWLSGFKTSAATDVYGFGLVLLSLILGRGNIVDALAASNDPIFLEWIYLQAKQGMYEDALDGRLLLEANPKEVRVALQLSFCCMQEDPSVRPSMQKVWQVLRDREELGLPPLSSLAFGCRTSSESGENSDPEDHVLVLDVEKDKEGGEEIEPCYQVFSMRSHKRSVSSISSV</sequence>
<feature type="transmembrane region" description="Helical" evidence="6">
    <location>
        <begin position="60"/>
        <end position="87"/>
    </location>
</feature>
<dbReference type="Gene3D" id="3.30.200.20">
    <property type="entry name" value="Phosphorylase Kinase, domain 1"/>
    <property type="match status" value="1"/>
</dbReference>
<evidence type="ECO:0000256" key="1">
    <source>
        <dbReference type="ARBA" id="ARBA00004167"/>
    </source>
</evidence>